<dbReference type="PANTHER" id="PTHR24055">
    <property type="entry name" value="MITOGEN-ACTIVATED PROTEIN KINASE"/>
    <property type="match status" value="1"/>
</dbReference>
<evidence type="ECO:0000256" key="1">
    <source>
        <dbReference type="ARBA" id="ARBA00022527"/>
    </source>
</evidence>
<reference evidence="5 6" key="1">
    <citation type="submission" date="2017-10" db="EMBL/GenBank/DDBJ databases">
        <title>Comparative genomics in systemic dimorphic fungi from Ajellomycetaceae.</title>
        <authorList>
            <person name="Munoz J.F."/>
            <person name="Mcewen J.G."/>
            <person name="Clay O.K."/>
            <person name="Cuomo C.A."/>
        </authorList>
    </citation>
    <scope>NUCLEOTIDE SEQUENCE [LARGE SCALE GENOMIC DNA]</scope>
    <source>
        <strain evidence="5 6">UAMH7299</strain>
    </source>
</reference>
<dbReference type="Gene3D" id="1.10.510.10">
    <property type="entry name" value="Transferase(Phosphotransferase) domain 1"/>
    <property type="match status" value="1"/>
</dbReference>
<dbReference type="PROSITE" id="PS50011">
    <property type="entry name" value="PROTEIN_KINASE_DOM"/>
    <property type="match status" value="1"/>
</dbReference>
<dbReference type="GO" id="GO:0005524">
    <property type="term" value="F:ATP binding"/>
    <property type="evidence" value="ECO:0007669"/>
    <property type="project" value="UniProtKB-KW"/>
</dbReference>
<keyword evidence="1" id="KW-0808">Transferase</keyword>
<keyword evidence="1" id="KW-0418">Kinase</keyword>
<gene>
    <name evidence="5" type="ORF">AJ80_04782</name>
</gene>
<dbReference type="InterPro" id="IPR011009">
    <property type="entry name" value="Kinase-like_dom_sf"/>
</dbReference>
<comment type="caution">
    <text evidence="5">The sequence shown here is derived from an EMBL/GenBank/DDBJ whole genome shotgun (WGS) entry which is preliminary data.</text>
</comment>
<dbReference type="STRING" id="1447883.A0A2B7Y970"/>
<dbReference type="Proteomes" id="UP000224634">
    <property type="component" value="Unassembled WGS sequence"/>
</dbReference>
<keyword evidence="3" id="KW-0067">ATP-binding</keyword>
<keyword evidence="6" id="KW-1185">Reference proteome</keyword>
<organism evidence="5 6">
    <name type="scientific">Polytolypa hystricis (strain UAMH7299)</name>
    <dbReference type="NCBI Taxonomy" id="1447883"/>
    <lineage>
        <taxon>Eukaryota</taxon>
        <taxon>Fungi</taxon>
        <taxon>Dikarya</taxon>
        <taxon>Ascomycota</taxon>
        <taxon>Pezizomycotina</taxon>
        <taxon>Eurotiomycetes</taxon>
        <taxon>Eurotiomycetidae</taxon>
        <taxon>Onygenales</taxon>
        <taxon>Onygenales incertae sedis</taxon>
        <taxon>Polytolypa</taxon>
    </lineage>
</organism>
<sequence>MTEKYRDLYKREFNIYEFSCVQSSLYIRATREVVDNGTDKCMVFEWMDSDLWTLRGAKHELNPSILKITGTLVSCSRTYGRECPHTPACDVWSVGVSHLEHCLGLWTNILALHLCLFETSQAAWSIGKIIQLLGPLKRDEDPKSTQEFDLAEAVVEMGIIKMGSLEEELAKFDTPVDCVEFIRYLLTMAHEKRPTAEQALQHPWLQTA</sequence>
<keyword evidence="2" id="KW-0547">Nucleotide-binding</keyword>
<dbReference type="AlphaFoldDB" id="A0A2B7Y970"/>
<evidence type="ECO:0000256" key="3">
    <source>
        <dbReference type="ARBA" id="ARBA00022840"/>
    </source>
</evidence>
<evidence type="ECO:0000259" key="4">
    <source>
        <dbReference type="PROSITE" id="PS50011"/>
    </source>
</evidence>
<evidence type="ECO:0000313" key="5">
    <source>
        <dbReference type="EMBL" id="PGH17412.1"/>
    </source>
</evidence>
<feature type="domain" description="Protein kinase" evidence="4">
    <location>
        <begin position="1"/>
        <end position="205"/>
    </location>
</feature>
<dbReference type="GO" id="GO:0004674">
    <property type="term" value="F:protein serine/threonine kinase activity"/>
    <property type="evidence" value="ECO:0007669"/>
    <property type="project" value="UniProtKB-KW"/>
</dbReference>
<accession>A0A2B7Y970</accession>
<dbReference type="EMBL" id="PDNA01000064">
    <property type="protein sequence ID" value="PGH17412.1"/>
    <property type="molecule type" value="Genomic_DNA"/>
</dbReference>
<evidence type="ECO:0000313" key="6">
    <source>
        <dbReference type="Proteomes" id="UP000224634"/>
    </source>
</evidence>
<protein>
    <recommendedName>
        <fullName evidence="4">Protein kinase domain-containing protein</fullName>
    </recommendedName>
</protein>
<dbReference type="OrthoDB" id="5979581at2759"/>
<dbReference type="SUPFAM" id="SSF56112">
    <property type="entry name" value="Protein kinase-like (PK-like)"/>
    <property type="match status" value="1"/>
</dbReference>
<evidence type="ECO:0000256" key="2">
    <source>
        <dbReference type="ARBA" id="ARBA00022741"/>
    </source>
</evidence>
<name>A0A2B7Y970_POLH7</name>
<proteinExistence type="predicted"/>
<dbReference type="InterPro" id="IPR050117">
    <property type="entry name" value="MAPK"/>
</dbReference>
<dbReference type="InterPro" id="IPR000719">
    <property type="entry name" value="Prot_kinase_dom"/>
</dbReference>
<keyword evidence="1" id="KW-0723">Serine/threonine-protein kinase</keyword>